<reference evidence="4" key="1">
    <citation type="journal article" date="2020" name="Microbiol. Resour. Announc.">
        <title>Complete Genome Sequence of Adlercreutzia sp. Strain 8CFCBH1, a Potent Producer of Equol, Isolated from Healthy Japanese Feces.</title>
        <authorList>
            <person name="Ogata Y."/>
            <person name="Sakamoto M."/>
            <person name="Ohkuma M."/>
            <person name="Hattori M."/>
            <person name="Suda W."/>
        </authorList>
    </citation>
    <scope>NUCLEOTIDE SEQUENCE [LARGE SCALE GENOMIC DNA]</scope>
    <source>
        <strain evidence="4">8CFCBH1</strain>
    </source>
</reference>
<evidence type="ECO:0000313" key="4">
    <source>
        <dbReference type="Proteomes" id="UP000501727"/>
    </source>
</evidence>
<keyword evidence="2" id="KW-0472">Membrane</keyword>
<reference evidence="4" key="2">
    <citation type="submission" date="2020-03" db="EMBL/GenBank/DDBJ databases">
        <title>Complete Genome Sequence of Adlercreutzia sp. strain 8CFCBH1 Producing Equol, Isolated from Healthy Japanese Feces.</title>
        <authorList>
            <person name="Ogata Y."/>
            <person name="Sakamoto M."/>
            <person name="Ohkuma M."/>
            <person name="Hattori M."/>
            <person name="Suda W."/>
        </authorList>
    </citation>
    <scope>NUCLEOTIDE SEQUENCE [LARGE SCALE GENOMIC DNA]</scope>
    <source>
        <strain evidence="4">8CFCBH1</strain>
    </source>
</reference>
<evidence type="ECO:0000256" key="2">
    <source>
        <dbReference type="SAM" id="Phobius"/>
    </source>
</evidence>
<feature type="transmembrane region" description="Helical" evidence="2">
    <location>
        <begin position="185"/>
        <end position="211"/>
    </location>
</feature>
<feature type="region of interest" description="Disordered" evidence="1">
    <location>
        <begin position="20"/>
        <end position="55"/>
    </location>
</feature>
<feature type="compositionally biased region" description="Gly residues" evidence="1">
    <location>
        <begin position="45"/>
        <end position="55"/>
    </location>
</feature>
<feature type="region of interest" description="Disordered" evidence="1">
    <location>
        <begin position="664"/>
        <end position="718"/>
    </location>
</feature>
<dbReference type="Proteomes" id="UP000501727">
    <property type="component" value="Chromosome"/>
</dbReference>
<sequence>MSYVAQSGLDSLLEALRQSGMNTDGVGSGTGASDSASSGPQTPGSGSGAGAGASGSRGGVGGFPFGGFGGFGGAGNGGGRGHGGSGSGDGGDGGHGGPTVDFEFLANDFHLPSKKWLALIIVLALLVIAGAYWWFHPAINIHSTDFWGFVFIVILLPLFLVFWMRSKQYKTGTKEVTKNEGKAKTFRILSFVPVAVVALVAIGALMSMAIFPGNAEKYSNVLKTDTLEFAQDIKEVNYSEIPVIDRDSAILLGNREMGSIPEYVSQFEVSNLYSQINYQGTPVRVSPLGYADLFKWFTNREGGIPAYALVNMTTQDAEIVRLGDSPIHYSQSEPLVRNIDRHVQLSYPFYMFGEKSFEIDEDGHPWWICPVKDFTIGLFGGETISRVVLCDATTGETQDLAVADCPEWVDRVFPAELLIQQYNWWGAYNNGWLNSFLGQEGVVRTTPGTDGTLGYNYIAKDDDVWVYTGVTSATADNSIIGFVLVNQRTQESHFYSVSGATEDSAMQSAEGQVQNLRYTSTFPLLINVSNQPTYFMALKDGAGLVKKFAMIDIQRYQNVAVGDTVADTQKAYEALLATNGVVAEGEGGATDVVTVKGTIRSMNQAVIEGNTHFYLTVEGEDGSIFDFALPGLLDIVGYKVGDEINFTYVEAAGSNVSPAYEILGEGGNAPATEDAAGSGAPAGDENASGEPEDDVVQQDGAAQTPADVASGEDTEKVA</sequence>
<feature type="transmembrane region" description="Helical" evidence="2">
    <location>
        <begin position="116"/>
        <end position="134"/>
    </location>
</feature>
<keyword evidence="4" id="KW-1185">Reference proteome</keyword>
<evidence type="ECO:0000313" key="3">
    <source>
        <dbReference type="EMBL" id="BCA89435.1"/>
    </source>
</evidence>
<feature type="compositionally biased region" description="Low complexity" evidence="1">
    <location>
        <begin position="31"/>
        <end position="44"/>
    </location>
</feature>
<dbReference type="AlphaFoldDB" id="A0A6F8SMV7"/>
<organism evidence="3 4">
    <name type="scientific">Adlercreutzia hattorii</name>
    <dbReference type="NCBI Taxonomy" id="2707299"/>
    <lineage>
        <taxon>Bacteria</taxon>
        <taxon>Bacillati</taxon>
        <taxon>Actinomycetota</taxon>
        <taxon>Coriobacteriia</taxon>
        <taxon>Eggerthellales</taxon>
        <taxon>Eggerthellaceae</taxon>
        <taxon>Adlercreutzia</taxon>
    </lineage>
</organism>
<evidence type="ECO:0000256" key="1">
    <source>
        <dbReference type="SAM" id="MobiDB-lite"/>
    </source>
</evidence>
<gene>
    <name evidence="3" type="ORF">ADCFC_19320</name>
</gene>
<feature type="transmembrane region" description="Helical" evidence="2">
    <location>
        <begin position="146"/>
        <end position="164"/>
    </location>
</feature>
<keyword evidence="2" id="KW-1133">Transmembrane helix</keyword>
<keyword evidence="2" id="KW-0812">Transmembrane</keyword>
<evidence type="ECO:0008006" key="5">
    <source>
        <dbReference type="Google" id="ProtNLM"/>
    </source>
</evidence>
<dbReference type="KEGG" id="ahat:ADCFC_20540"/>
<name>A0A6F8SMV7_9ACTN</name>
<dbReference type="EMBL" id="AP022829">
    <property type="protein sequence ID" value="BCA89435.1"/>
    <property type="molecule type" value="Genomic_DNA"/>
</dbReference>
<accession>A0A6F8SMV7</accession>
<proteinExistence type="predicted"/>
<protein>
    <recommendedName>
        <fullName evidence="5">Tat pathway signal sequence</fullName>
    </recommendedName>
</protein>